<protein>
    <submittedName>
        <fullName evidence="2">Uncharacterized protein</fullName>
    </submittedName>
</protein>
<feature type="non-terminal residue" evidence="2">
    <location>
        <position position="110"/>
    </location>
</feature>
<evidence type="ECO:0000313" key="3">
    <source>
        <dbReference type="Proteomes" id="UP001432027"/>
    </source>
</evidence>
<gene>
    <name evidence="2" type="ORF">PENTCL1PPCAC_3421</name>
</gene>
<evidence type="ECO:0000256" key="1">
    <source>
        <dbReference type="SAM" id="SignalP"/>
    </source>
</evidence>
<organism evidence="2 3">
    <name type="scientific">Pristionchus entomophagus</name>
    <dbReference type="NCBI Taxonomy" id="358040"/>
    <lineage>
        <taxon>Eukaryota</taxon>
        <taxon>Metazoa</taxon>
        <taxon>Ecdysozoa</taxon>
        <taxon>Nematoda</taxon>
        <taxon>Chromadorea</taxon>
        <taxon>Rhabditida</taxon>
        <taxon>Rhabditina</taxon>
        <taxon>Diplogasteromorpha</taxon>
        <taxon>Diplogasteroidea</taxon>
        <taxon>Neodiplogasteridae</taxon>
        <taxon>Pristionchus</taxon>
    </lineage>
</organism>
<reference evidence="2" key="1">
    <citation type="submission" date="2023-10" db="EMBL/GenBank/DDBJ databases">
        <title>Genome assembly of Pristionchus species.</title>
        <authorList>
            <person name="Yoshida K."/>
            <person name="Sommer R.J."/>
        </authorList>
    </citation>
    <scope>NUCLEOTIDE SEQUENCE</scope>
    <source>
        <strain evidence="2">RS0144</strain>
    </source>
</reference>
<dbReference type="PANTHER" id="PTHR34721:SF3">
    <property type="entry name" value="ACTIVIN_RECP DOMAIN-CONTAINING PROTEIN-RELATED"/>
    <property type="match status" value="1"/>
</dbReference>
<evidence type="ECO:0000313" key="2">
    <source>
        <dbReference type="EMBL" id="GMS81246.1"/>
    </source>
</evidence>
<dbReference type="InterPro" id="IPR045860">
    <property type="entry name" value="Snake_toxin-like_sf"/>
</dbReference>
<dbReference type="EMBL" id="BTSX01000001">
    <property type="protein sequence ID" value="GMS81246.1"/>
    <property type="molecule type" value="Genomic_DNA"/>
</dbReference>
<keyword evidence="1" id="KW-0732">Signal</keyword>
<dbReference type="PANTHER" id="PTHR34721">
    <property type="entry name" value="PROTEIN CBG09734"/>
    <property type="match status" value="1"/>
</dbReference>
<dbReference type="Proteomes" id="UP001432027">
    <property type="component" value="Unassembled WGS sequence"/>
</dbReference>
<name>A0AAV5SNR0_9BILA</name>
<feature type="signal peptide" evidence="1">
    <location>
        <begin position="1"/>
        <end position="17"/>
    </location>
</feature>
<dbReference type="SUPFAM" id="SSF57302">
    <property type="entry name" value="Snake toxin-like"/>
    <property type="match status" value="1"/>
</dbReference>
<accession>A0AAV5SNR0</accession>
<sequence length="110" mass="11490">MQSTLIVLLTIPAVALAMRCFVGGGTTGSNTYPEIYQQMDCADRNEQFCYKREAIANGQRTVIKNCGNGFCPRDGCNQASGVCCCKGDYCNAAATGSSLLMTSLAAAAAA</sequence>
<comment type="caution">
    <text evidence="2">The sequence shown here is derived from an EMBL/GenBank/DDBJ whole genome shotgun (WGS) entry which is preliminary data.</text>
</comment>
<keyword evidence="3" id="KW-1185">Reference proteome</keyword>
<dbReference type="AlphaFoldDB" id="A0AAV5SNR0"/>
<proteinExistence type="predicted"/>
<feature type="chain" id="PRO_5043764324" evidence="1">
    <location>
        <begin position="18"/>
        <end position="110"/>
    </location>
</feature>